<organism evidence="4 5">
    <name type="scientific">Tritrichomonas musculus</name>
    <dbReference type="NCBI Taxonomy" id="1915356"/>
    <lineage>
        <taxon>Eukaryota</taxon>
        <taxon>Metamonada</taxon>
        <taxon>Parabasalia</taxon>
        <taxon>Tritrichomonadida</taxon>
        <taxon>Tritrichomonadidae</taxon>
        <taxon>Tritrichomonas</taxon>
    </lineage>
</organism>
<feature type="domain" description="Fcf2 pre-rRNA processing C-terminal" evidence="3">
    <location>
        <begin position="73"/>
        <end position="165"/>
    </location>
</feature>
<comment type="caution">
    <text evidence="4">The sequence shown here is derived from an EMBL/GenBank/DDBJ whole genome shotgun (WGS) entry which is preliminary data.</text>
</comment>
<evidence type="ECO:0000313" key="5">
    <source>
        <dbReference type="Proteomes" id="UP001470230"/>
    </source>
</evidence>
<dbReference type="InterPro" id="IPR014810">
    <property type="entry name" value="Fcf2_C"/>
</dbReference>
<name>A0ABR2K7Z4_9EUKA</name>
<dbReference type="InterPro" id="IPR039883">
    <property type="entry name" value="Fcf2/DNTTIP2"/>
</dbReference>
<evidence type="ECO:0000256" key="1">
    <source>
        <dbReference type="ARBA" id="ARBA00004604"/>
    </source>
</evidence>
<evidence type="ECO:0000313" key="4">
    <source>
        <dbReference type="EMBL" id="KAK8886175.1"/>
    </source>
</evidence>
<comment type="subcellular location">
    <subcellularLocation>
        <location evidence="1">Nucleus</location>
        <location evidence="1">Nucleolus</location>
    </subcellularLocation>
</comment>
<dbReference type="Pfam" id="PF08698">
    <property type="entry name" value="Fcf2"/>
    <property type="match status" value="1"/>
</dbReference>
<protein>
    <submittedName>
        <fullName evidence="4">Deoxynucleotidyltransferase terminal-interacting protein 2</fullName>
    </submittedName>
</protein>
<dbReference type="EMBL" id="JAPFFF010000007">
    <property type="protein sequence ID" value="KAK8886175.1"/>
    <property type="molecule type" value="Genomic_DNA"/>
</dbReference>
<dbReference type="Proteomes" id="UP001470230">
    <property type="component" value="Unassembled WGS sequence"/>
</dbReference>
<reference evidence="4 5" key="1">
    <citation type="submission" date="2024-04" db="EMBL/GenBank/DDBJ databases">
        <title>Tritrichomonas musculus Genome.</title>
        <authorList>
            <person name="Alves-Ferreira E."/>
            <person name="Grigg M."/>
            <person name="Lorenzi H."/>
            <person name="Galac M."/>
        </authorList>
    </citation>
    <scope>NUCLEOTIDE SEQUENCE [LARGE SCALE GENOMIC DNA]</scope>
    <source>
        <strain evidence="4 5">EAF2021</strain>
    </source>
</reference>
<evidence type="ECO:0000256" key="2">
    <source>
        <dbReference type="ARBA" id="ARBA00023242"/>
    </source>
</evidence>
<gene>
    <name evidence="4" type="ORF">M9Y10_041635</name>
</gene>
<evidence type="ECO:0000259" key="3">
    <source>
        <dbReference type="Pfam" id="PF08698"/>
    </source>
</evidence>
<accession>A0ABR2K7Z4</accession>
<keyword evidence="5" id="KW-1185">Reference proteome</keyword>
<dbReference type="PANTHER" id="PTHR21686">
    <property type="entry name" value="DEOXYNUCLEOTIDYLTRANSFERASE TERMINAL-INTERACTING PROTEIN 2"/>
    <property type="match status" value="1"/>
</dbReference>
<keyword evidence="2" id="KW-0539">Nucleus</keyword>
<proteinExistence type="predicted"/>
<sequence>MNWDTLIAQAKKENISKKDQYADEELNTKESSRDFEFADALEDSIKKKVESSMEKAELDPFKIKPKTKVEKLETAGANWFNMPKAEITEEIKRDWELLRMRSVLKSGGVNGVQLPENPPEFLQVGVIKDNPIEGPKGRVGRRYRGATITEALVKDADFRDFLERKYQKLEKKKSKY</sequence>
<dbReference type="PANTHER" id="PTHR21686:SF12">
    <property type="entry name" value="DEOXYNUCLEOTIDYLTRANSFERASE TERMINAL-INTERACTING PROTEIN 2"/>
    <property type="match status" value="1"/>
</dbReference>